<reference evidence="5 6" key="1">
    <citation type="submission" date="2021-01" db="EMBL/GenBank/DDBJ databases">
        <title>Tumebacillus sp. strain ITR2 16S ribosomal RNA gene Genome sequencing and assembly.</title>
        <authorList>
            <person name="Kang M."/>
        </authorList>
    </citation>
    <scope>NUCLEOTIDE SEQUENCE [LARGE SCALE GENOMIC DNA]</scope>
    <source>
        <strain evidence="5 6">ITR2</strain>
    </source>
</reference>
<evidence type="ECO:0000259" key="4">
    <source>
        <dbReference type="Pfam" id="PF06276"/>
    </source>
</evidence>
<organism evidence="5 6">
    <name type="scientific">Tumebacillus amylolyticus</name>
    <dbReference type="NCBI Taxonomy" id="2801339"/>
    <lineage>
        <taxon>Bacteria</taxon>
        <taxon>Bacillati</taxon>
        <taxon>Bacillota</taxon>
        <taxon>Bacilli</taxon>
        <taxon>Bacillales</taxon>
        <taxon>Alicyclobacillaceae</taxon>
        <taxon>Tumebacillus</taxon>
    </lineage>
</organism>
<dbReference type="PANTHER" id="PTHR34384">
    <property type="entry name" value="L-2,3-DIAMINOPROPANOATE--CITRATE LIGASE"/>
    <property type="match status" value="1"/>
</dbReference>
<name>A0ABS1JE53_9BACL</name>
<evidence type="ECO:0000313" key="6">
    <source>
        <dbReference type="Proteomes" id="UP000602284"/>
    </source>
</evidence>
<proteinExistence type="inferred from homology"/>
<dbReference type="PANTHER" id="PTHR34384:SF6">
    <property type="entry name" value="STAPHYLOFERRIN B SYNTHASE"/>
    <property type="match status" value="1"/>
</dbReference>
<dbReference type="Proteomes" id="UP000602284">
    <property type="component" value="Unassembled WGS sequence"/>
</dbReference>
<feature type="domain" description="Aerobactin siderophore biosynthesis IucA/IucC-like C-terminal" evidence="4">
    <location>
        <begin position="468"/>
        <end position="630"/>
    </location>
</feature>
<dbReference type="RefSeq" id="WP_201637433.1">
    <property type="nucleotide sequence ID" value="NZ_JAEQNB010000006.1"/>
</dbReference>
<accession>A0ABS1JE53</accession>
<gene>
    <name evidence="5" type="ORF">JJB07_17930</name>
</gene>
<evidence type="ECO:0000256" key="2">
    <source>
        <dbReference type="ARBA" id="ARBA00007832"/>
    </source>
</evidence>
<comment type="pathway">
    <text evidence="1">Siderophore biosynthesis.</text>
</comment>
<evidence type="ECO:0000256" key="1">
    <source>
        <dbReference type="ARBA" id="ARBA00004924"/>
    </source>
</evidence>
<comment type="similarity">
    <text evidence="2">Belongs to the IucA/IucC family.</text>
</comment>
<keyword evidence="6" id="KW-1185">Reference proteome</keyword>
<evidence type="ECO:0000259" key="3">
    <source>
        <dbReference type="Pfam" id="PF04183"/>
    </source>
</evidence>
<dbReference type="EMBL" id="JAEQNB010000006">
    <property type="protein sequence ID" value="MBL0388485.1"/>
    <property type="molecule type" value="Genomic_DNA"/>
</dbReference>
<comment type="caution">
    <text evidence="5">The sequence shown here is derived from an EMBL/GenBank/DDBJ whole genome shotgun (WGS) entry which is preliminary data.</text>
</comment>
<sequence length="648" mass="71621">MTDAVVIKERMDAEEDRIWQHLRVARPEVAHEFLKLIPAGRRGILHRLVQAIVRENIAGLGGRSTWREQDSRLVIQLAAGAKLEVPVAGRHTLGRFDLGEGDVQVTSASGEVHRIDHPAHVIDLLENEGLPSGSLVRFREEMQNSAANLALALAGAKFRKQEVVREAKVVGSNTALEYAAYWKAVDGTFSPLAFFEQWVVEGHPLHPGAKIKMGLDVADVLRYSPEWGATPGVVPIAVRKDACRYISFADKSPGDILLAEHPGLEGLMTAKLTEKGLNPDDYELIPMHPWQYDHTLPALYRKALESGEVVPLPEFRIRTHALMSFRSLAPFQTRGSGKHHIKTAVNIQTTGAVRTVSPNSAQNGPLLSRILRIVQDREQSFGGRFRILTEEVGVYYRPSGVEDALLGKNLASILRENPENHVGESELAMPGSAQLAVSPVSGKLIVGELIEAFASKRGYTDLQEAAAAWMQEYAEVALPGFLTVMSRYGISLEGHLQNSVAVFHEGVPVRMIVRDFGGVRILRERIARQELHAEFYPGSATVIDDVEDMRNKIYYPVFQNHFGELILSVVRAVGVEEKRLWQSVAAVCRRVFHEMKQESGSIGQQAADDEAALFAPTLDLKAMATMRILGDVTTYTFASVPNPMADFY</sequence>
<dbReference type="Pfam" id="PF04183">
    <property type="entry name" value="IucA_IucC"/>
    <property type="match status" value="1"/>
</dbReference>
<dbReference type="InterPro" id="IPR037455">
    <property type="entry name" value="LucA/IucC-like"/>
</dbReference>
<evidence type="ECO:0000313" key="5">
    <source>
        <dbReference type="EMBL" id="MBL0388485.1"/>
    </source>
</evidence>
<dbReference type="InterPro" id="IPR022770">
    <property type="entry name" value="IucA/IucC-like_C"/>
</dbReference>
<evidence type="ECO:0008006" key="7">
    <source>
        <dbReference type="Google" id="ProtNLM"/>
    </source>
</evidence>
<dbReference type="InterPro" id="IPR007310">
    <property type="entry name" value="Aerobactin_biosyn_IucA/IucC_N"/>
</dbReference>
<feature type="domain" description="Aerobactin siderophore biosynthesis IucA/IucC N-terminal" evidence="3">
    <location>
        <begin position="192"/>
        <end position="433"/>
    </location>
</feature>
<protein>
    <recommendedName>
        <fullName evidence="7">IucA/IucC family siderophore biosynthesis protein</fullName>
    </recommendedName>
</protein>
<dbReference type="Gene3D" id="1.10.510.40">
    <property type="match status" value="1"/>
</dbReference>
<dbReference type="Pfam" id="PF06276">
    <property type="entry name" value="FhuF"/>
    <property type="match status" value="1"/>
</dbReference>